<proteinExistence type="predicted"/>
<keyword evidence="4" id="KW-1185">Reference proteome</keyword>
<feature type="domain" description="PET hydrolase/cutinase-like" evidence="2">
    <location>
        <begin position="54"/>
        <end position="197"/>
    </location>
</feature>
<dbReference type="EMBL" id="JBFAIH010000002">
    <property type="protein sequence ID" value="MEV0362409.1"/>
    <property type="molecule type" value="Genomic_DNA"/>
</dbReference>
<dbReference type="Pfam" id="PF12740">
    <property type="entry name" value="PETase"/>
    <property type="match status" value="1"/>
</dbReference>
<feature type="signal peptide" evidence="1">
    <location>
        <begin position="1"/>
        <end position="32"/>
    </location>
</feature>
<dbReference type="Gene3D" id="3.40.50.1820">
    <property type="entry name" value="alpha/beta hydrolase"/>
    <property type="match status" value="1"/>
</dbReference>
<keyword evidence="1" id="KW-0732">Signal</keyword>
<gene>
    <name evidence="3" type="ORF">AB0H72_06870</name>
</gene>
<feature type="chain" id="PRO_5047458546" description="PET hydrolase/cutinase-like domain-containing protein" evidence="1">
    <location>
        <begin position="33"/>
        <end position="337"/>
    </location>
</feature>
<evidence type="ECO:0000313" key="3">
    <source>
        <dbReference type="EMBL" id="MEV0362409.1"/>
    </source>
</evidence>
<sequence>MSNRTVLSGRRLRRGARVALTCVALFVAVTTAVTPARSEPAFAPGGAIDATYYAAGPWAVAKRTGVDCCSSTGDGYDIWYPRDLGADGRRHPVITWGNGTLAHPGEYAYLLSHLASWGFVVIAVDRTDTGTGVQMLDAVDYLNRANSDPDSVFHDRLDTHAVGAMGHSQGGFGAFNALARGSGAVSTAVTVEMPWSAVCSSLPSVAGQSPCIEPAALTSGSVLLINGSADGASLSTQPLPAELIGPQSMSAYYDSIPTSVPKARAALIGADHNDIQGQPGCTNFACTAGVDGYLGYLTAWFMDRLRGDSIARGAFLAGTGEILHNTHWSDQASTITR</sequence>
<dbReference type="InterPro" id="IPR029058">
    <property type="entry name" value="AB_hydrolase_fold"/>
</dbReference>
<evidence type="ECO:0000313" key="4">
    <source>
        <dbReference type="Proteomes" id="UP001551658"/>
    </source>
</evidence>
<evidence type="ECO:0000256" key="1">
    <source>
        <dbReference type="SAM" id="SignalP"/>
    </source>
</evidence>
<accession>A0ABV3F3X9</accession>
<dbReference type="InterPro" id="IPR041127">
    <property type="entry name" value="PET_hydrolase/cutinase-like"/>
</dbReference>
<comment type="caution">
    <text evidence="3">The sequence shown here is derived from an EMBL/GenBank/DDBJ whole genome shotgun (WGS) entry which is preliminary data.</text>
</comment>
<protein>
    <recommendedName>
        <fullName evidence="2">PET hydrolase/cutinase-like domain-containing protein</fullName>
    </recommendedName>
</protein>
<dbReference type="PANTHER" id="PTHR33428:SF14">
    <property type="entry name" value="CARBOXYLESTERASE TYPE B DOMAIN-CONTAINING PROTEIN"/>
    <property type="match status" value="1"/>
</dbReference>
<dbReference type="Proteomes" id="UP001551658">
    <property type="component" value="Unassembled WGS sequence"/>
</dbReference>
<dbReference type="PANTHER" id="PTHR33428">
    <property type="entry name" value="CHLOROPHYLLASE-2, CHLOROPLASTIC"/>
    <property type="match status" value="1"/>
</dbReference>
<dbReference type="SUPFAM" id="SSF53474">
    <property type="entry name" value="alpha/beta-Hydrolases"/>
    <property type="match status" value="1"/>
</dbReference>
<evidence type="ECO:0000259" key="2">
    <source>
        <dbReference type="Pfam" id="PF12740"/>
    </source>
</evidence>
<organism evidence="3 4">
    <name type="scientific">Nocardia fusca</name>
    <dbReference type="NCBI Taxonomy" id="941183"/>
    <lineage>
        <taxon>Bacteria</taxon>
        <taxon>Bacillati</taxon>
        <taxon>Actinomycetota</taxon>
        <taxon>Actinomycetes</taxon>
        <taxon>Mycobacteriales</taxon>
        <taxon>Nocardiaceae</taxon>
        <taxon>Nocardia</taxon>
    </lineage>
</organism>
<name>A0ABV3F3X9_9NOCA</name>
<dbReference type="RefSeq" id="WP_357974824.1">
    <property type="nucleotide sequence ID" value="NZ_JBFAIH010000002.1"/>
</dbReference>
<reference evidence="3 4" key="1">
    <citation type="submission" date="2024-06" db="EMBL/GenBank/DDBJ databases">
        <title>The Natural Products Discovery Center: Release of the First 8490 Sequenced Strains for Exploring Actinobacteria Biosynthetic Diversity.</title>
        <authorList>
            <person name="Kalkreuter E."/>
            <person name="Kautsar S.A."/>
            <person name="Yang D."/>
            <person name="Bader C.D."/>
            <person name="Teijaro C.N."/>
            <person name="Fluegel L."/>
            <person name="Davis C.M."/>
            <person name="Simpson J.R."/>
            <person name="Lauterbach L."/>
            <person name="Steele A.D."/>
            <person name="Gui C."/>
            <person name="Meng S."/>
            <person name="Li G."/>
            <person name="Viehrig K."/>
            <person name="Ye F."/>
            <person name="Su P."/>
            <person name="Kiefer A.F."/>
            <person name="Nichols A."/>
            <person name="Cepeda A.J."/>
            <person name="Yan W."/>
            <person name="Fan B."/>
            <person name="Jiang Y."/>
            <person name="Adhikari A."/>
            <person name="Zheng C.-J."/>
            <person name="Schuster L."/>
            <person name="Cowan T.M."/>
            <person name="Smanski M.J."/>
            <person name="Chevrette M.G."/>
            <person name="De Carvalho L.P.S."/>
            <person name="Shen B."/>
        </authorList>
    </citation>
    <scope>NUCLEOTIDE SEQUENCE [LARGE SCALE GENOMIC DNA]</scope>
    <source>
        <strain evidence="3 4">NPDC050671</strain>
    </source>
</reference>